<name>A0A5C6DEN6_9BACT</name>
<dbReference type="Proteomes" id="UP000319143">
    <property type="component" value="Unassembled WGS sequence"/>
</dbReference>
<keyword evidence="3" id="KW-1185">Reference proteome</keyword>
<reference evidence="2 3" key="1">
    <citation type="submission" date="2019-02" db="EMBL/GenBank/DDBJ databases">
        <title>Deep-cultivation of Planctomycetes and their phenomic and genomic characterization uncovers novel biology.</title>
        <authorList>
            <person name="Wiegand S."/>
            <person name="Jogler M."/>
            <person name="Boedeker C."/>
            <person name="Pinto D."/>
            <person name="Vollmers J."/>
            <person name="Rivas-Marin E."/>
            <person name="Kohn T."/>
            <person name="Peeters S.H."/>
            <person name="Heuer A."/>
            <person name="Rast P."/>
            <person name="Oberbeckmann S."/>
            <person name="Bunk B."/>
            <person name="Jeske O."/>
            <person name="Meyerdierks A."/>
            <person name="Storesund J.E."/>
            <person name="Kallscheuer N."/>
            <person name="Luecker S."/>
            <person name="Lage O.M."/>
            <person name="Pohl T."/>
            <person name="Merkel B.J."/>
            <person name="Hornburger P."/>
            <person name="Mueller R.-W."/>
            <person name="Bruemmer F."/>
            <person name="Labrenz M."/>
            <person name="Spormann A.M."/>
            <person name="Op Den Camp H."/>
            <person name="Overmann J."/>
            <person name="Amann R."/>
            <person name="Jetten M.S.M."/>
            <person name="Mascher T."/>
            <person name="Medema M.H."/>
            <person name="Devos D.P."/>
            <person name="Kaster A.-K."/>
            <person name="Ovreas L."/>
            <person name="Rohde M."/>
            <person name="Galperin M.Y."/>
            <person name="Jogler C."/>
        </authorList>
    </citation>
    <scope>NUCLEOTIDE SEQUENCE [LARGE SCALE GENOMIC DNA]</scope>
    <source>
        <strain evidence="2 3">Poly41</strain>
    </source>
</reference>
<accession>A0A5C6DEN6</accession>
<evidence type="ECO:0000313" key="3">
    <source>
        <dbReference type="Proteomes" id="UP000319143"/>
    </source>
</evidence>
<dbReference type="AlphaFoldDB" id="A0A5C6DEN6"/>
<protein>
    <submittedName>
        <fullName evidence="2">Uncharacterized protein</fullName>
    </submittedName>
</protein>
<organism evidence="2 3">
    <name type="scientific">Novipirellula artificiosorum</name>
    <dbReference type="NCBI Taxonomy" id="2528016"/>
    <lineage>
        <taxon>Bacteria</taxon>
        <taxon>Pseudomonadati</taxon>
        <taxon>Planctomycetota</taxon>
        <taxon>Planctomycetia</taxon>
        <taxon>Pirellulales</taxon>
        <taxon>Pirellulaceae</taxon>
        <taxon>Novipirellula</taxon>
    </lineage>
</organism>
<comment type="caution">
    <text evidence="2">The sequence shown here is derived from an EMBL/GenBank/DDBJ whole genome shotgun (WGS) entry which is preliminary data.</text>
</comment>
<evidence type="ECO:0000256" key="1">
    <source>
        <dbReference type="SAM" id="MobiDB-lite"/>
    </source>
</evidence>
<evidence type="ECO:0000313" key="2">
    <source>
        <dbReference type="EMBL" id="TWU35138.1"/>
    </source>
</evidence>
<dbReference type="EMBL" id="SJPV01000007">
    <property type="protein sequence ID" value="TWU35138.1"/>
    <property type="molecule type" value="Genomic_DNA"/>
</dbReference>
<proteinExistence type="predicted"/>
<feature type="region of interest" description="Disordered" evidence="1">
    <location>
        <begin position="1"/>
        <end position="21"/>
    </location>
</feature>
<sequence>MRGQFMVLRGGGPSTSKRQGLRQGRLVRVQFKDLALNFDRSQEDPKLVRRKLNGTAIAHLIELIGDSGMLIGRRLEPEAGIFPCRKQGIIIGELSLIFGLDQNQQAKASDFDGLQFGAECSESSCEFVTSHLDRVPGNQSGRTSIV</sequence>
<gene>
    <name evidence="2" type="ORF">Poly41_42820</name>
</gene>